<comment type="caution">
    <text evidence="2">The sequence shown here is derived from an EMBL/GenBank/DDBJ whole genome shotgun (WGS) entry which is preliminary data.</text>
</comment>
<dbReference type="PANTHER" id="PTHR48207:SF3">
    <property type="entry name" value="SUCCINATE--HYDROXYMETHYLGLUTARATE COA-TRANSFERASE"/>
    <property type="match status" value="1"/>
</dbReference>
<organism evidence="2 3">
    <name type="scientific">Abyssobacteria bacterium (strain SURF_5)</name>
    <dbReference type="NCBI Taxonomy" id="2093360"/>
    <lineage>
        <taxon>Bacteria</taxon>
        <taxon>Pseudomonadati</taxon>
        <taxon>Candidatus Hydrogenedentota</taxon>
        <taxon>Candidatus Abyssobacteria</taxon>
    </lineage>
</organism>
<dbReference type="Proteomes" id="UP000265882">
    <property type="component" value="Unassembled WGS sequence"/>
</dbReference>
<evidence type="ECO:0000313" key="2">
    <source>
        <dbReference type="EMBL" id="RJP24053.1"/>
    </source>
</evidence>
<dbReference type="EMBL" id="QZKU01000041">
    <property type="protein sequence ID" value="RJP24053.1"/>
    <property type="molecule type" value="Genomic_DNA"/>
</dbReference>
<dbReference type="InterPro" id="IPR003673">
    <property type="entry name" value="CoA-Trfase_fam_III"/>
</dbReference>
<dbReference type="SUPFAM" id="SSF89796">
    <property type="entry name" value="CoA-transferase family III (CaiB/BaiF)"/>
    <property type="match status" value="1"/>
</dbReference>
<gene>
    <name evidence="2" type="ORF">C4520_05010</name>
</gene>
<dbReference type="Gene3D" id="3.30.1540.10">
    <property type="entry name" value="formyl-coa transferase, domain 3"/>
    <property type="match status" value="1"/>
</dbReference>
<dbReference type="Pfam" id="PF02515">
    <property type="entry name" value="CoA_transf_3"/>
    <property type="match status" value="1"/>
</dbReference>
<reference evidence="2 3" key="1">
    <citation type="journal article" date="2017" name="ISME J.">
        <title>Energy and carbon metabolisms in a deep terrestrial subsurface fluid microbial community.</title>
        <authorList>
            <person name="Momper L."/>
            <person name="Jungbluth S.P."/>
            <person name="Lee M.D."/>
            <person name="Amend J.P."/>
        </authorList>
    </citation>
    <scope>NUCLEOTIDE SEQUENCE [LARGE SCALE GENOMIC DNA]</scope>
    <source>
        <strain evidence="2">SURF_5</strain>
    </source>
</reference>
<dbReference type="InterPro" id="IPR044855">
    <property type="entry name" value="CoA-Trfase_III_dom3_sf"/>
</dbReference>
<protein>
    <submittedName>
        <fullName evidence="2">CoA transferase</fullName>
    </submittedName>
</protein>
<dbReference type="AlphaFoldDB" id="A0A3A4NUD6"/>
<name>A0A3A4NUD6_ABYX5</name>
<dbReference type="PANTHER" id="PTHR48207">
    <property type="entry name" value="SUCCINATE--HYDROXYMETHYLGLUTARATE COA-TRANSFERASE"/>
    <property type="match status" value="1"/>
</dbReference>
<dbReference type="GO" id="GO:0008410">
    <property type="term" value="F:CoA-transferase activity"/>
    <property type="evidence" value="ECO:0007669"/>
    <property type="project" value="TreeGrafter"/>
</dbReference>
<evidence type="ECO:0000256" key="1">
    <source>
        <dbReference type="ARBA" id="ARBA00022679"/>
    </source>
</evidence>
<dbReference type="InterPro" id="IPR050483">
    <property type="entry name" value="CoA-transferase_III_domain"/>
</dbReference>
<accession>A0A3A4NUD6</accession>
<keyword evidence="1 2" id="KW-0808">Transferase</keyword>
<proteinExistence type="predicted"/>
<dbReference type="Gene3D" id="3.40.50.10540">
    <property type="entry name" value="Crotonobetainyl-coa:carnitine coa-transferase, domain 1"/>
    <property type="match status" value="1"/>
</dbReference>
<evidence type="ECO:0000313" key="3">
    <source>
        <dbReference type="Proteomes" id="UP000265882"/>
    </source>
</evidence>
<sequence length="397" mass="43762">MLKILEGVRILDLSRMLAGPYGSMLLGDLGAEVIKIEETGSGDLTRTTAAEAALRGISAYFLSINRNKKSMTLNLKSQKGREIFCELVKKADVVYDNFRPSALEKLGCTYEILSQYNPKIICCSVSAFGQTGPYRDLPAYDIILQAMGGTMSLTGTEGGDPLLMGVPMGDLAGGMFGALAIAGALYHREKTGRGQKLDISLLDCQISLLMYLAQTYIASGQVPAARGAMHPLIAPFRSFKTKDGYIAVVAFQDKHYESFCKIIDREDLLTDERFDTLIGRAVNKMQLYTILDEVFPKKTTAEWLEPLRQAQIPSSPVNNIREALNDQQVRFRKMVVEIEHPEIGKYEALGNPIKSSIMNDGHFEPPPLLGQHTDEILSSLLDLSAAEMETLRQEGVI</sequence>
<dbReference type="InterPro" id="IPR023606">
    <property type="entry name" value="CoA-Trfase_III_dom_1_sf"/>
</dbReference>